<dbReference type="PANTHER" id="PTHR30582">
    <property type="entry name" value="L,D-TRANSPEPTIDASE"/>
    <property type="match status" value="1"/>
</dbReference>
<evidence type="ECO:0000259" key="11">
    <source>
        <dbReference type="PROSITE" id="PS52029"/>
    </source>
</evidence>
<accession>A0A081LD55</accession>
<dbReference type="FunFam" id="2.40.440.10:FF:000003">
    <property type="entry name" value="L,D-transpeptidase YciB"/>
    <property type="match status" value="1"/>
</dbReference>
<dbReference type="InterPro" id="IPR005490">
    <property type="entry name" value="LD_TPept_cat_dom"/>
</dbReference>
<evidence type="ECO:0000256" key="6">
    <source>
        <dbReference type="ARBA" id="ARBA00022960"/>
    </source>
</evidence>
<comment type="pathway">
    <text evidence="1 10">Cell wall biogenesis; peptidoglycan biosynthesis.</text>
</comment>
<feature type="domain" description="L,D-TPase catalytic" evidence="11">
    <location>
        <begin position="28"/>
        <end position="152"/>
    </location>
</feature>
<reference evidence="12 13" key="1">
    <citation type="submission" date="2012-09" db="EMBL/GenBank/DDBJ databases">
        <title>Genome Sequence of Bacillus sp. DW5-4.</title>
        <authorList>
            <person name="Lai Q."/>
            <person name="Liu Y."/>
            <person name="Shao Z."/>
        </authorList>
    </citation>
    <scope>NUCLEOTIDE SEQUENCE [LARGE SCALE GENOMIC DNA]</scope>
    <source>
        <strain evidence="12 13">DW5-4</strain>
    </source>
</reference>
<dbReference type="GO" id="GO:0008360">
    <property type="term" value="P:regulation of cell shape"/>
    <property type="evidence" value="ECO:0007669"/>
    <property type="project" value="UniProtKB-UniRule"/>
</dbReference>
<proteinExistence type="inferred from homology"/>
<evidence type="ECO:0000256" key="7">
    <source>
        <dbReference type="ARBA" id="ARBA00022984"/>
    </source>
</evidence>
<dbReference type="GO" id="GO:0005576">
    <property type="term" value="C:extracellular region"/>
    <property type="evidence" value="ECO:0007669"/>
    <property type="project" value="TreeGrafter"/>
</dbReference>
<gene>
    <name evidence="12" type="ORF">BA70_15990</name>
</gene>
<keyword evidence="4" id="KW-0808">Transferase</keyword>
<evidence type="ECO:0000256" key="5">
    <source>
        <dbReference type="ARBA" id="ARBA00022801"/>
    </source>
</evidence>
<keyword evidence="6 10" id="KW-0133">Cell shape</keyword>
<evidence type="ECO:0000256" key="3">
    <source>
        <dbReference type="ARBA" id="ARBA00022676"/>
    </source>
</evidence>
<dbReference type="Proteomes" id="UP000028091">
    <property type="component" value="Unassembled WGS sequence"/>
</dbReference>
<feature type="active site" description="Nucleophile" evidence="10">
    <location>
        <position position="128"/>
    </location>
</feature>
<dbReference type="eggNOG" id="COG1376">
    <property type="taxonomic scope" value="Bacteria"/>
</dbReference>
<dbReference type="InterPro" id="IPR050979">
    <property type="entry name" value="LD-transpeptidase"/>
</dbReference>
<organism evidence="12 13">
    <name type="scientific">Bacillus zhangzhouensis</name>
    <dbReference type="NCBI Taxonomy" id="1178540"/>
    <lineage>
        <taxon>Bacteria</taxon>
        <taxon>Bacillati</taxon>
        <taxon>Bacillota</taxon>
        <taxon>Bacilli</taxon>
        <taxon>Bacillales</taxon>
        <taxon>Bacillaceae</taxon>
        <taxon>Bacillus</taxon>
    </lineage>
</organism>
<feature type="active site" description="Proton donor/acceptor" evidence="10">
    <location>
        <position position="112"/>
    </location>
</feature>
<dbReference type="CDD" id="cd16913">
    <property type="entry name" value="YkuD_like"/>
    <property type="match status" value="1"/>
</dbReference>
<dbReference type="GO" id="GO:0016757">
    <property type="term" value="F:glycosyltransferase activity"/>
    <property type="evidence" value="ECO:0007669"/>
    <property type="project" value="UniProtKB-KW"/>
</dbReference>
<dbReference type="PANTHER" id="PTHR30582:SF4">
    <property type="entry name" value="L,D-TRANSPEPTIDASE YQJB-RELATED"/>
    <property type="match status" value="1"/>
</dbReference>
<dbReference type="Gene3D" id="2.40.440.10">
    <property type="entry name" value="L,D-transpeptidase catalytic domain-like"/>
    <property type="match status" value="1"/>
</dbReference>
<keyword evidence="5" id="KW-0378">Hydrolase</keyword>
<evidence type="ECO:0000256" key="2">
    <source>
        <dbReference type="ARBA" id="ARBA00005992"/>
    </source>
</evidence>
<comment type="caution">
    <text evidence="12">The sequence shown here is derived from an EMBL/GenBank/DDBJ whole genome shotgun (WGS) entry which is preliminary data.</text>
</comment>
<dbReference type="GO" id="GO:0018104">
    <property type="term" value="P:peptidoglycan-protein cross-linking"/>
    <property type="evidence" value="ECO:0007669"/>
    <property type="project" value="TreeGrafter"/>
</dbReference>
<dbReference type="AlphaFoldDB" id="A0A081LD55"/>
<dbReference type="GO" id="GO:0071972">
    <property type="term" value="F:peptidoglycan L,D-transpeptidase activity"/>
    <property type="evidence" value="ECO:0007669"/>
    <property type="project" value="TreeGrafter"/>
</dbReference>
<evidence type="ECO:0000313" key="13">
    <source>
        <dbReference type="Proteomes" id="UP000028091"/>
    </source>
</evidence>
<evidence type="ECO:0000256" key="10">
    <source>
        <dbReference type="PROSITE-ProRule" id="PRU01373"/>
    </source>
</evidence>
<dbReference type="Pfam" id="PF03734">
    <property type="entry name" value="YkuD"/>
    <property type="match status" value="1"/>
</dbReference>
<keyword evidence="3" id="KW-0328">Glycosyltransferase</keyword>
<dbReference type="RefSeq" id="WP_034319771.1">
    <property type="nucleotide sequence ID" value="NZ_JAVIKA010000003.1"/>
</dbReference>
<evidence type="ECO:0000256" key="4">
    <source>
        <dbReference type="ARBA" id="ARBA00022679"/>
    </source>
</evidence>
<keyword evidence="7 10" id="KW-0573">Peptidoglycan synthesis</keyword>
<dbReference type="OrthoDB" id="9787225at2"/>
<protein>
    <submittedName>
        <fullName evidence="12">L,D-transpeptidase</fullName>
    </submittedName>
</protein>
<evidence type="ECO:0000256" key="9">
    <source>
        <dbReference type="ARBA" id="ARBA00060592"/>
    </source>
</evidence>
<keyword evidence="13" id="KW-1185">Reference proteome</keyword>
<dbReference type="SUPFAM" id="SSF141523">
    <property type="entry name" value="L,D-transpeptidase catalytic domain-like"/>
    <property type="match status" value="1"/>
</dbReference>
<dbReference type="UniPathway" id="UPA00219"/>
<sequence>MRLLFYTVLTMSLSPIWPLGQNPLPGDPFVIINKQTNELAYIDQGKIQNVYPASTGKTVELTPEGEFTIMIKAKDPYYRRKNIEGGAKNNPLGRRWIGFDARGTDGRIYGIHGTSDETSIGKFITAGCVRLHNQDVEQLFDQLPIGTKVWITKSSDSFEKLAKDKQAIR</sequence>
<comment type="pathway">
    <text evidence="9">Glycan biosynthesis.</text>
</comment>
<evidence type="ECO:0000313" key="12">
    <source>
        <dbReference type="EMBL" id="KEP27181.1"/>
    </source>
</evidence>
<comment type="similarity">
    <text evidence="2">Belongs to the YkuD family.</text>
</comment>
<keyword evidence="8 10" id="KW-0961">Cell wall biogenesis/degradation</keyword>
<dbReference type="InterPro" id="IPR038063">
    <property type="entry name" value="Transpep_catalytic_dom"/>
</dbReference>
<evidence type="ECO:0000256" key="1">
    <source>
        <dbReference type="ARBA" id="ARBA00004752"/>
    </source>
</evidence>
<name>A0A081LD55_9BACI</name>
<dbReference type="PROSITE" id="PS52029">
    <property type="entry name" value="LD_TPASE"/>
    <property type="match status" value="1"/>
</dbReference>
<dbReference type="GO" id="GO:0071555">
    <property type="term" value="P:cell wall organization"/>
    <property type="evidence" value="ECO:0007669"/>
    <property type="project" value="UniProtKB-UniRule"/>
</dbReference>
<evidence type="ECO:0000256" key="8">
    <source>
        <dbReference type="ARBA" id="ARBA00023316"/>
    </source>
</evidence>
<dbReference type="EMBL" id="JOTP01000005">
    <property type="protein sequence ID" value="KEP27181.1"/>
    <property type="molecule type" value="Genomic_DNA"/>
</dbReference>